<organism evidence="4 5">
    <name type="scientific">Flavobacterium luteum</name>
    <dbReference type="NCBI Taxonomy" id="2026654"/>
    <lineage>
        <taxon>Bacteria</taxon>
        <taxon>Pseudomonadati</taxon>
        <taxon>Bacteroidota</taxon>
        <taxon>Flavobacteriia</taxon>
        <taxon>Flavobacteriales</taxon>
        <taxon>Flavobacteriaceae</taxon>
        <taxon>Flavobacterium</taxon>
    </lineage>
</organism>
<dbReference type="Pfam" id="PF19081">
    <property type="entry name" value="Ig_7"/>
    <property type="match status" value="1"/>
</dbReference>
<accession>A0A7J5AFY0</accession>
<evidence type="ECO:0000256" key="2">
    <source>
        <dbReference type="SAM" id="SignalP"/>
    </source>
</evidence>
<evidence type="ECO:0000259" key="3">
    <source>
        <dbReference type="Pfam" id="PF19081"/>
    </source>
</evidence>
<dbReference type="Proteomes" id="UP000490922">
    <property type="component" value="Unassembled WGS sequence"/>
</dbReference>
<feature type="chain" id="PRO_5029550227" evidence="2">
    <location>
        <begin position="23"/>
        <end position="1139"/>
    </location>
</feature>
<dbReference type="InterPro" id="IPR014755">
    <property type="entry name" value="Cu-Rt/internalin_Ig-like"/>
</dbReference>
<name>A0A7J5AFY0_9FLAO</name>
<feature type="domain" description="Ig-like" evidence="3">
    <location>
        <begin position="320"/>
        <end position="396"/>
    </location>
</feature>
<dbReference type="Pfam" id="PF13585">
    <property type="entry name" value="CHU_C"/>
    <property type="match status" value="1"/>
</dbReference>
<dbReference type="InterPro" id="IPR044023">
    <property type="entry name" value="Ig_7"/>
</dbReference>
<dbReference type="OrthoDB" id="608579at2"/>
<dbReference type="NCBIfam" id="TIGR04131">
    <property type="entry name" value="Bac_Flav_CTERM"/>
    <property type="match status" value="1"/>
</dbReference>
<sequence>MKLKIKLSLVFFIVINIFSAQKSFSQCPTIDYALINSCATGSTEGVNEFVVFTTTVNAATRNYELYYDNDSNAVDKPLNILSGENAREKNGTGTITSKNCSSSLNFVTSPSTIIPSGSKVVFIPSNFEQDYDFSILCSGVGIYVVYIDINASSPTPNWQAGGTFGNTPTSNRYLQITNGSSNCSSNVRIFDNGWSSDKDGNFVSWNGTGESAYGNNGCSFSLPPTINPGIVSEICFGSTTTTMPYTVTENPDKYTITWNTAALSSGFTNIVDGNLTTSPLTISISSSANPGTYTASLIVTSTTTGLSSSPQNISVKINAIPTLVVTPNNRCGEGVVELSALSSGTINWYNQSSGGASLATGNVFTTPSISETKIYWLEAKLGDCTSSRLPVSAIVNTVVIPTFDAIPTICQNATPPLLPNFSTNVPPISGTWNSVINTSALGTTEYTFTPNAGQCGTTTKLPVTVDSCGFGVFASAGWLANCNFPSGQFYNITGSGVDLINPSSPEGSFITNLGSYIQNSGALTFGGGEIKTFKAPTGNVCGATMFYNVHLQTDPAGIFTPLILDFFSDCNSGSFKGGGPCNDRDQKWQTVTSGLLDMTALSPGNYVLEVYYSVNGDGDSNSQCDDTKLINNNGLNYRSSFSIQGAPQYTSTNPSTCSGSEGTISISALLASTSYEVSYNDDAVAEGPITISSDASGVIVISGLNAGSYSNFVVKATCGSYTNNTPIVLINPELIASISKTDNSVCQSVTVPCNGSATLTPTGSGSYSYLWNDTLAQTSATATELCPGSYNVLVTDLVSLCNATKTITVGNTAVLPVITSLSKGTSPICSGSNAVFTINGTSGATVSYSINTEPAQTVVLNASGNAQVVVNQVASDITILLSQISLSSCSVTVANTDIVIVSTPPNAGIISGDSVICSNGKTTFSSTVSGGIWSSSDNSAATIDATSGEITVVSSGTATMTYTVAGTGGCTNVATEQRLVTISTTPVVTVSGRCIGKEYTLEAFPSSGVTYKWSQGTSPLLETKNKLSVKILGSYTVEINNSGCTAEATKNVTSFYCDIPKGISPNGDESNEYFDLSNLIVKKLEIFNRYGVKVYSKTNYKKEWDGKSDGGQELPDATYYYVIEEEGNTPITGWVYINR</sequence>
<dbReference type="Gene3D" id="2.60.40.1220">
    <property type="match status" value="1"/>
</dbReference>
<gene>
    <name evidence="4" type="ORF">F6464_03995</name>
</gene>
<reference evidence="4 5" key="1">
    <citation type="submission" date="2019-09" db="EMBL/GenBank/DDBJ databases">
        <title>Flavobacterium sp. nov., isolated from glacier ice.</title>
        <authorList>
            <person name="Liu Q."/>
        </authorList>
    </citation>
    <scope>NUCLEOTIDE SEQUENCE [LARGE SCALE GENOMIC DNA]</scope>
    <source>
        <strain evidence="4 5">NBRC 112527</strain>
    </source>
</reference>
<protein>
    <submittedName>
        <fullName evidence="4">Gliding motility-associated C-terminal domain-containing protein</fullName>
    </submittedName>
</protein>
<evidence type="ECO:0000313" key="4">
    <source>
        <dbReference type="EMBL" id="KAB1156527.1"/>
    </source>
</evidence>
<feature type="signal peptide" evidence="2">
    <location>
        <begin position="1"/>
        <end position="22"/>
    </location>
</feature>
<comment type="caution">
    <text evidence="4">The sequence shown here is derived from an EMBL/GenBank/DDBJ whole genome shotgun (WGS) entry which is preliminary data.</text>
</comment>
<keyword evidence="1 2" id="KW-0732">Signal</keyword>
<dbReference type="InterPro" id="IPR026341">
    <property type="entry name" value="T9SS_type_B"/>
</dbReference>
<dbReference type="EMBL" id="WAEM01000002">
    <property type="protein sequence ID" value="KAB1156527.1"/>
    <property type="molecule type" value="Genomic_DNA"/>
</dbReference>
<dbReference type="RefSeq" id="WP_151106523.1">
    <property type="nucleotide sequence ID" value="NZ_WAEM01000002.1"/>
</dbReference>
<evidence type="ECO:0000313" key="5">
    <source>
        <dbReference type="Proteomes" id="UP000490922"/>
    </source>
</evidence>
<dbReference type="AlphaFoldDB" id="A0A7J5AFY0"/>
<keyword evidence="5" id="KW-1185">Reference proteome</keyword>
<proteinExistence type="predicted"/>
<evidence type="ECO:0000256" key="1">
    <source>
        <dbReference type="ARBA" id="ARBA00022729"/>
    </source>
</evidence>